<dbReference type="Proteomes" id="UP000756346">
    <property type="component" value="Unassembled WGS sequence"/>
</dbReference>
<keyword evidence="2" id="KW-1185">Reference proteome</keyword>
<organism evidence="1 2">
    <name type="scientific">Microdochium trichocladiopsis</name>
    <dbReference type="NCBI Taxonomy" id="1682393"/>
    <lineage>
        <taxon>Eukaryota</taxon>
        <taxon>Fungi</taxon>
        <taxon>Dikarya</taxon>
        <taxon>Ascomycota</taxon>
        <taxon>Pezizomycotina</taxon>
        <taxon>Sordariomycetes</taxon>
        <taxon>Xylariomycetidae</taxon>
        <taxon>Xylariales</taxon>
        <taxon>Microdochiaceae</taxon>
        <taxon>Microdochium</taxon>
    </lineage>
</organism>
<evidence type="ECO:0000313" key="1">
    <source>
        <dbReference type="EMBL" id="KAH7040515.1"/>
    </source>
</evidence>
<accession>A0A9P9BWE3</accession>
<evidence type="ECO:0000313" key="2">
    <source>
        <dbReference type="Proteomes" id="UP000756346"/>
    </source>
</evidence>
<protein>
    <submittedName>
        <fullName evidence="1">Uncharacterized protein</fullName>
    </submittedName>
</protein>
<sequence length="203" mass="22340">MLAWSTVIHTASHLVVTYVVRSHDASREGLGLLGSGAGVVSIIPVGRHHHILLVSQGAVPVESWFALSSNYSVDTLAKPFVCGSCLSSWNLQQCLPTRYDTPTRAALDCVPSRTVLYIGDAEHTQVRGPSHEAWRKSEPCCQVVNEQKVLELGLTKLIYPSPGCPDWAELRKQAMLVQLPLQRRPSSTHPGRPRTLSCIKERI</sequence>
<comment type="caution">
    <text evidence="1">The sequence shown here is derived from an EMBL/GenBank/DDBJ whole genome shotgun (WGS) entry which is preliminary data.</text>
</comment>
<dbReference type="RefSeq" id="XP_046018570.1">
    <property type="nucleotide sequence ID" value="XM_046152306.1"/>
</dbReference>
<reference evidence="1" key="1">
    <citation type="journal article" date="2021" name="Nat. Commun.">
        <title>Genetic determinants of endophytism in the Arabidopsis root mycobiome.</title>
        <authorList>
            <person name="Mesny F."/>
            <person name="Miyauchi S."/>
            <person name="Thiergart T."/>
            <person name="Pickel B."/>
            <person name="Atanasova L."/>
            <person name="Karlsson M."/>
            <person name="Huettel B."/>
            <person name="Barry K.W."/>
            <person name="Haridas S."/>
            <person name="Chen C."/>
            <person name="Bauer D."/>
            <person name="Andreopoulos W."/>
            <person name="Pangilinan J."/>
            <person name="LaButti K."/>
            <person name="Riley R."/>
            <person name="Lipzen A."/>
            <person name="Clum A."/>
            <person name="Drula E."/>
            <person name="Henrissat B."/>
            <person name="Kohler A."/>
            <person name="Grigoriev I.V."/>
            <person name="Martin F.M."/>
            <person name="Hacquard S."/>
        </authorList>
    </citation>
    <scope>NUCLEOTIDE SEQUENCE</scope>
    <source>
        <strain evidence="1">MPI-CAGE-CH-0230</strain>
    </source>
</reference>
<gene>
    <name evidence="1" type="ORF">B0I36DRAFT_310863</name>
</gene>
<proteinExistence type="predicted"/>
<dbReference type="EMBL" id="JAGTJQ010000001">
    <property type="protein sequence ID" value="KAH7040515.1"/>
    <property type="molecule type" value="Genomic_DNA"/>
</dbReference>
<name>A0A9P9BWE3_9PEZI</name>
<dbReference type="GeneID" id="70181852"/>
<dbReference type="AlphaFoldDB" id="A0A9P9BWE3"/>